<organism evidence="2 3">
    <name type="scientific">Thermomonas beijingensis</name>
    <dbReference type="NCBI Taxonomy" id="2872701"/>
    <lineage>
        <taxon>Bacteria</taxon>
        <taxon>Pseudomonadati</taxon>
        <taxon>Pseudomonadota</taxon>
        <taxon>Gammaproteobacteria</taxon>
        <taxon>Lysobacterales</taxon>
        <taxon>Lysobacteraceae</taxon>
        <taxon>Thermomonas</taxon>
    </lineage>
</organism>
<reference evidence="2" key="1">
    <citation type="submission" date="2021-09" db="EMBL/GenBank/DDBJ databases">
        <authorList>
            <person name="Wu T."/>
            <person name="Guo S.Z."/>
        </authorList>
    </citation>
    <scope>NUCLEOTIDE SEQUENCE</scope>
    <source>
        <strain evidence="2">RSS-23</strain>
    </source>
</reference>
<feature type="transmembrane region" description="Helical" evidence="1">
    <location>
        <begin position="96"/>
        <end position="123"/>
    </location>
</feature>
<protein>
    <submittedName>
        <fullName evidence="2">Phage holin family protein</fullName>
    </submittedName>
</protein>
<accession>A0ABS7TGQ0</accession>
<keyword evidence="1" id="KW-1133">Transmembrane helix</keyword>
<keyword evidence="1" id="KW-0812">Transmembrane</keyword>
<dbReference type="Proteomes" id="UP001430290">
    <property type="component" value="Unassembled WGS sequence"/>
</dbReference>
<sequence>MIGDEHATPTDPTEPAAADAAVEAVQALGQQARSAAQSVLETGKAMATLLHADLALAGTASLRALILIGVALALGGSCWLLLMATLVALLQLAGLSWLLALLLAAALSFAGSAAAGWLAVRYFRCAELAASRRQLAKWGLITFKEGT</sequence>
<name>A0ABS7TGQ0_9GAMM</name>
<keyword evidence="3" id="KW-1185">Reference proteome</keyword>
<comment type="caution">
    <text evidence="2">The sequence shown here is derived from an EMBL/GenBank/DDBJ whole genome shotgun (WGS) entry which is preliminary data.</text>
</comment>
<keyword evidence="1" id="KW-0472">Membrane</keyword>
<dbReference type="RefSeq" id="WP_223629676.1">
    <property type="nucleotide sequence ID" value="NZ_JAIQDJ010000009.1"/>
</dbReference>
<proteinExistence type="predicted"/>
<evidence type="ECO:0000313" key="2">
    <source>
        <dbReference type="EMBL" id="MBZ4187003.1"/>
    </source>
</evidence>
<evidence type="ECO:0000313" key="3">
    <source>
        <dbReference type="Proteomes" id="UP001430290"/>
    </source>
</evidence>
<evidence type="ECO:0000256" key="1">
    <source>
        <dbReference type="SAM" id="Phobius"/>
    </source>
</evidence>
<dbReference type="EMBL" id="JAIQDJ010000009">
    <property type="protein sequence ID" value="MBZ4187003.1"/>
    <property type="molecule type" value="Genomic_DNA"/>
</dbReference>
<feature type="transmembrane region" description="Helical" evidence="1">
    <location>
        <begin position="64"/>
        <end position="90"/>
    </location>
</feature>
<gene>
    <name evidence="2" type="ORF">K7B09_11790</name>
</gene>